<dbReference type="InterPro" id="IPR051122">
    <property type="entry name" value="SDR_DHRS6-like"/>
</dbReference>
<organism evidence="3 4">
    <name type="scientific">Diaporthe australafricana</name>
    <dbReference type="NCBI Taxonomy" id="127596"/>
    <lineage>
        <taxon>Eukaryota</taxon>
        <taxon>Fungi</taxon>
        <taxon>Dikarya</taxon>
        <taxon>Ascomycota</taxon>
        <taxon>Pezizomycotina</taxon>
        <taxon>Sordariomycetes</taxon>
        <taxon>Sordariomycetidae</taxon>
        <taxon>Diaporthales</taxon>
        <taxon>Diaporthaceae</taxon>
        <taxon>Diaporthe</taxon>
    </lineage>
</organism>
<evidence type="ECO:0000313" key="3">
    <source>
        <dbReference type="EMBL" id="KAL1866732.1"/>
    </source>
</evidence>
<dbReference type="PANTHER" id="PTHR43477:SF1">
    <property type="entry name" value="DIHYDROANTICAPSIN 7-DEHYDROGENASE"/>
    <property type="match status" value="1"/>
</dbReference>
<keyword evidence="4" id="KW-1185">Reference proteome</keyword>
<dbReference type="PANTHER" id="PTHR43477">
    <property type="entry name" value="DIHYDROANTICAPSIN 7-DEHYDROGENASE"/>
    <property type="match status" value="1"/>
</dbReference>
<sequence>MLTTNVLVVIGSGGMGIPVARRLGIGKQVLLADFSADSLTAAEKALTNESYSVHTELVDIANHASVVHLAQKAAEIGFVETIVHTAGVGPSAGSARRVYEIDLLGTINVIDAFLPVVQAGSNLVCISSMAGHLCGHLGPGLAPEFERHLATATREEVLDHSDLRIIDLQGPEGPGTAYSISKRANMLRVQASAGGWGLKGARINSISPGVISTELGRKETEGAAGKFVSSSPVGRVGTPEDVVNAVAFLVNPASCFITGTDILVDGGVTSSIKWR</sequence>
<dbReference type="InterPro" id="IPR002347">
    <property type="entry name" value="SDR_fam"/>
</dbReference>
<dbReference type="SUPFAM" id="SSF51735">
    <property type="entry name" value="NAD(P)-binding Rossmann-fold domains"/>
    <property type="match status" value="1"/>
</dbReference>
<dbReference type="CDD" id="cd05233">
    <property type="entry name" value="SDR_c"/>
    <property type="match status" value="1"/>
</dbReference>
<dbReference type="Gene3D" id="3.40.50.720">
    <property type="entry name" value="NAD(P)-binding Rossmann-like Domain"/>
    <property type="match status" value="1"/>
</dbReference>
<dbReference type="Proteomes" id="UP001583177">
    <property type="component" value="Unassembled WGS sequence"/>
</dbReference>
<evidence type="ECO:0000256" key="1">
    <source>
        <dbReference type="ARBA" id="ARBA00006484"/>
    </source>
</evidence>
<dbReference type="Pfam" id="PF13561">
    <property type="entry name" value="adh_short_C2"/>
    <property type="match status" value="1"/>
</dbReference>
<name>A0ABR3WSS4_9PEZI</name>
<dbReference type="PRINTS" id="PR00081">
    <property type="entry name" value="GDHRDH"/>
</dbReference>
<dbReference type="InterPro" id="IPR036291">
    <property type="entry name" value="NAD(P)-bd_dom_sf"/>
</dbReference>
<gene>
    <name evidence="3" type="ORF">Daus18300_006676</name>
</gene>
<protein>
    <recommendedName>
        <fullName evidence="5">Short-chain dehydrogenase/reductase SDR</fullName>
    </recommendedName>
</protein>
<accession>A0ABR3WSS4</accession>
<evidence type="ECO:0000256" key="2">
    <source>
        <dbReference type="ARBA" id="ARBA00023002"/>
    </source>
</evidence>
<dbReference type="Pfam" id="PF00106">
    <property type="entry name" value="adh_short"/>
    <property type="match status" value="1"/>
</dbReference>
<proteinExistence type="inferred from homology"/>
<comment type="similarity">
    <text evidence="1">Belongs to the short-chain dehydrogenases/reductases (SDR) family.</text>
</comment>
<evidence type="ECO:0000313" key="4">
    <source>
        <dbReference type="Proteomes" id="UP001583177"/>
    </source>
</evidence>
<keyword evidence="2" id="KW-0560">Oxidoreductase</keyword>
<reference evidence="3 4" key="1">
    <citation type="journal article" date="2024" name="IMA Fungus">
        <title>IMA Genome - F19 : A genome assembly and annotation guide to empower mycologists, including annotated draft genome sequences of Ceratocystis pirilliformis, Diaporthe australafricana, Fusarium ophioides, Paecilomyces lecythidis, and Sporothrix stenoceras.</title>
        <authorList>
            <person name="Aylward J."/>
            <person name="Wilson A.M."/>
            <person name="Visagie C.M."/>
            <person name="Spraker J."/>
            <person name="Barnes I."/>
            <person name="Buitendag C."/>
            <person name="Ceriani C."/>
            <person name="Del Mar Angel L."/>
            <person name="du Plessis D."/>
            <person name="Fuchs T."/>
            <person name="Gasser K."/>
            <person name="Kramer D."/>
            <person name="Li W."/>
            <person name="Munsamy K."/>
            <person name="Piso A."/>
            <person name="Price J.L."/>
            <person name="Sonnekus B."/>
            <person name="Thomas C."/>
            <person name="van der Nest A."/>
            <person name="van Dijk A."/>
            <person name="van Heerden A."/>
            <person name="van Vuuren N."/>
            <person name="Yilmaz N."/>
            <person name="Duong T.A."/>
            <person name="van der Merwe N.A."/>
            <person name="Wingfield M.J."/>
            <person name="Wingfield B.D."/>
        </authorList>
    </citation>
    <scope>NUCLEOTIDE SEQUENCE [LARGE SCALE GENOMIC DNA]</scope>
    <source>
        <strain evidence="3 4">CMW 18300</strain>
    </source>
</reference>
<evidence type="ECO:0008006" key="5">
    <source>
        <dbReference type="Google" id="ProtNLM"/>
    </source>
</evidence>
<comment type="caution">
    <text evidence="3">The sequence shown here is derived from an EMBL/GenBank/DDBJ whole genome shotgun (WGS) entry which is preliminary data.</text>
</comment>
<dbReference type="EMBL" id="JAWRVE010000054">
    <property type="protein sequence ID" value="KAL1866732.1"/>
    <property type="molecule type" value="Genomic_DNA"/>
</dbReference>